<keyword evidence="6" id="KW-1133">Transmembrane helix</keyword>
<evidence type="ECO:0000313" key="9">
    <source>
        <dbReference type="EMBL" id="KAJ4767488.1"/>
    </source>
</evidence>
<feature type="domain" description="Tify" evidence="8">
    <location>
        <begin position="343"/>
        <end position="376"/>
    </location>
</feature>
<organism evidence="9 10">
    <name type="scientific">Rhynchospora pubera</name>
    <dbReference type="NCBI Taxonomy" id="906938"/>
    <lineage>
        <taxon>Eukaryota</taxon>
        <taxon>Viridiplantae</taxon>
        <taxon>Streptophyta</taxon>
        <taxon>Embryophyta</taxon>
        <taxon>Tracheophyta</taxon>
        <taxon>Spermatophyta</taxon>
        <taxon>Magnoliopsida</taxon>
        <taxon>Liliopsida</taxon>
        <taxon>Poales</taxon>
        <taxon>Cyperaceae</taxon>
        <taxon>Cyperoideae</taxon>
        <taxon>Rhynchosporeae</taxon>
        <taxon>Rhynchospora</taxon>
    </lineage>
</organism>
<dbReference type="AlphaFoldDB" id="A0AAV8DE54"/>
<dbReference type="EMBL" id="JAMFTS010000004">
    <property type="protein sequence ID" value="KAJ4767488.1"/>
    <property type="molecule type" value="Genomic_DNA"/>
</dbReference>
<dbReference type="GO" id="GO:0005634">
    <property type="term" value="C:nucleus"/>
    <property type="evidence" value="ECO:0007669"/>
    <property type="project" value="UniProtKB-SubCell"/>
</dbReference>
<feature type="region of interest" description="Disordered" evidence="5">
    <location>
        <begin position="272"/>
        <end position="291"/>
    </location>
</feature>
<dbReference type="InterPro" id="IPR032310">
    <property type="entry name" value="NLS_NINJA_AFP-like"/>
</dbReference>
<accession>A0AAV8DE54</accession>
<keyword evidence="6" id="KW-0812">Transmembrane</keyword>
<evidence type="ECO:0000256" key="4">
    <source>
        <dbReference type="RuleBase" id="RU369029"/>
    </source>
</evidence>
<gene>
    <name evidence="9" type="ORF">LUZ62_077863</name>
</gene>
<name>A0AAV8DE54_9POAL</name>
<dbReference type="PANTHER" id="PTHR31413">
    <property type="entry name" value="AFP HOMOLOG 2"/>
    <property type="match status" value="1"/>
</dbReference>
<keyword evidence="10" id="KW-1185">Reference proteome</keyword>
<dbReference type="Pfam" id="PF16135">
    <property type="entry name" value="TDBD"/>
    <property type="match status" value="1"/>
</dbReference>
<feature type="domain" description="Ethylene-responsive binding factor-associated repression" evidence="7">
    <location>
        <begin position="94"/>
        <end position="130"/>
    </location>
</feature>
<keyword evidence="6" id="KW-0472">Membrane</keyword>
<comment type="similarity">
    <text evidence="2 4">Belongs to the Ninja family.</text>
</comment>
<proteinExistence type="inferred from homology"/>
<evidence type="ECO:0000259" key="8">
    <source>
        <dbReference type="Pfam" id="PF16135"/>
    </source>
</evidence>
<sequence>MQKCKENKPFLSILFSFYSISLLFSSLLFLPVPLHLSPTREKKSQQNPFFYFPSISSSYNFLMGESARDFLHQISCHTNPLQLQIKPEKPNHNEDSDEIELSLGLSLNGCFGVDPNKKTSLIRSSSIAAFPSLVAGGEHERPVTSGALMRTSSLPAEEMQVLKRLEAKRKRLERRNSINKCGGGGKVESAVERCEEDLGLKRRKVEGASEIFNGTMGRVDFGSVVTGLKSQASSSSIDVAAVDVKLVQGDALSGLTTFSEQRSSEIIEASTEHQPLAAAPSLPARVSSTPTPVRKITGRAHSFSVVERNMLQEMPCVSTKGDGPNGKRVEGFLYKYKKGEEVRIVCVCHGRFLTPAEFVRHAGGSDVAHPLRHIVVSASPSACV</sequence>
<dbReference type="GO" id="GO:0007165">
    <property type="term" value="P:signal transduction"/>
    <property type="evidence" value="ECO:0007669"/>
    <property type="project" value="InterPro"/>
</dbReference>
<evidence type="ECO:0000313" key="10">
    <source>
        <dbReference type="Proteomes" id="UP001140206"/>
    </source>
</evidence>
<dbReference type="InterPro" id="IPR032308">
    <property type="entry name" value="TDBD"/>
</dbReference>
<evidence type="ECO:0000256" key="1">
    <source>
        <dbReference type="ARBA" id="ARBA00004123"/>
    </source>
</evidence>
<keyword evidence="3 4" id="KW-0539">Nucleus</keyword>
<evidence type="ECO:0000256" key="5">
    <source>
        <dbReference type="SAM" id="MobiDB-lite"/>
    </source>
</evidence>
<dbReference type="Proteomes" id="UP001140206">
    <property type="component" value="Chromosome 4"/>
</dbReference>
<evidence type="ECO:0000256" key="3">
    <source>
        <dbReference type="ARBA" id="ARBA00023242"/>
    </source>
</evidence>
<dbReference type="InterPro" id="IPR031307">
    <property type="entry name" value="Ninja_fam"/>
</dbReference>
<evidence type="ECO:0000256" key="2">
    <source>
        <dbReference type="ARBA" id="ARBA00006081"/>
    </source>
</evidence>
<dbReference type="GO" id="GO:0045892">
    <property type="term" value="P:negative regulation of DNA-templated transcription"/>
    <property type="evidence" value="ECO:0007669"/>
    <property type="project" value="TreeGrafter"/>
</dbReference>
<comment type="caution">
    <text evidence="9">The sequence shown here is derived from an EMBL/GenBank/DDBJ whole genome shotgun (WGS) entry which is preliminary data.</text>
</comment>
<evidence type="ECO:0000256" key="6">
    <source>
        <dbReference type="SAM" id="Phobius"/>
    </source>
</evidence>
<dbReference type="Pfam" id="PF07897">
    <property type="entry name" value="EAR"/>
    <property type="match status" value="1"/>
</dbReference>
<dbReference type="Pfam" id="PF16136">
    <property type="entry name" value="NLS_NINJA_AFP"/>
    <property type="match status" value="1"/>
</dbReference>
<comment type="subcellular location">
    <subcellularLocation>
        <location evidence="1 4">Nucleus</location>
    </subcellularLocation>
</comment>
<feature type="transmembrane region" description="Helical" evidence="6">
    <location>
        <begin position="12"/>
        <end position="34"/>
    </location>
</feature>
<comment type="function">
    <text evidence="4">Acts as a negative regulator of abscisic acid (ABA) response.</text>
</comment>
<dbReference type="InterPro" id="IPR012463">
    <property type="entry name" value="Ninja_motif"/>
</dbReference>
<protein>
    <recommendedName>
        <fullName evidence="4">Ninja-family protein</fullName>
    </recommendedName>
    <alternativeName>
        <fullName evidence="4">ABI-binding protein</fullName>
    </alternativeName>
</protein>
<evidence type="ECO:0000259" key="7">
    <source>
        <dbReference type="Pfam" id="PF07897"/>
    </source>
</evidence>
<reference evidence="9" key="1">
    <citation type="submission" date="2022-08" db="EMBL/GenBank/DDBJ databases">
        <authorList>
            <person name="Marques A."/>
        </authorList>
    </citation>
    <scope>NUCLEOTIDE SEQUENCE</scope>
    <source>
        <strain evidence="9">RhyPub2mFocal</strain>
        <tissue evidence="9">Leaves</tissue>
    </source>
</reference>
<dbReference type="PANTHER" id="PTHR31413:SF49">
    <property type="entry name" value="NINJA-FAMILY PROTEIN MODD"/>
    <property type="match status" value="1"/>
</dbReference>